<protein>
    <submittedName>
        <fullName evidence="1">Uncharacterized protein</fullName>
    </submittedName>
</protein>
<gene>
    <name evidence="1" type="ORF">EFB08_04590</name>
</gene>
<reference evidence="1 2" key="1">
    <citation type="submission" date="2018-11" db="EMBL/GenBank/DDBJ databases">
        <title>Rufibacter latericius sp. nov., isolated from water in Baiyang Lake.</title>
        <authorList>
            <person name="Yang Y."/>
        </authorList>
    </citation>
    <scope>NUCLEOTIDE SEQUENCE [LARGE SCALE GENOMIC DNA]</scope>
    <source>
        <strain evidence="1 2">R-22-1c-1</strain>
    </source>
</reference>
<evidence type="ECO:0000313" key="2">
    <source>
        <dbReference type="Proteomes" id="UP000272117"/>
    </source>
</evidence>
<evidence type="ECO:0000313" key="1">
    <source>
        <dbReference type="EMBL" id="RNI30537.1"/>
    </source>
</evidence>
<dbReference type="Proteomes" id="UP000272117">
    <property type="component" value="Unassembled WGS sequence"/>
</dbReference>
<comment type="caution">
    <text evidence="1">The sequence shown here is derived from an EMBL/GenBank/DDBJ whole genome shotgun (WGS) entry which is preliminary data.</text>
</comment>
<name>A0A3M9MZI8_9BACT</name>
<sequence length="160" mass="18415">MSLLFLSQSQRQVTALLRKAGMDKINIPDTIQLTRETAETWLHQEMEQGNLPLVSQMVKDNCLGKDSHFLFDELKDMVVAKYIIRMGMDYNTASKTAEVILPFILKLLVELMQKNPMFRMWWETMDLRKHLPSKEEIKSKIRTVGKSFTGNSSSENGAFA</sequence>
<dbReference type="OrthoDB" id="893507at2"/>
<accession>A0A3M9MZI8</accession>
<dbReference type="AlphaFoldDB" id="A0A3M9MZI8"/>
<organism evidence="1 2">
    <name type="scientific">Rufibacter latericius</name>
    <dbReference type="NCBI Taxonomy" id="2487040"/>
    <lineage>
        <taxon>Bacteria</taxon>
        <taxon>Pseudomonadati</taxon>
        <taxon>Bacteroidota</taxon>
        <taxon>Cytophagia</taxon>
        <taxon>Cytophagales</taxon>
        <taxon>Hymenobacteraceae</taxon>
        <taxon>Rufibacter</taxon>
    </lineage>
</organism>
<dbReference type="RefSeq" id="WP_123125754.1">
    <property type="nucleotide sequence ID" value="NZ_RJJD01000002.1"/>
</dbReference>
<keyword evidence="2" id="KW-1185">Reference proteome</keyword>
<proteinExistence type="predicted"/>
<dbReference type="EMBL" id="RJJD01000002">
    <property type="protein sequence ID" value="RNI30537.1"/>
    <property type="molecule type" value="Genomic_DNA"/>
</dbReference>